<dbReference type="PANTHER" id="PTHR44942">
    <property type="entry name" value="METHYLTRANSF_11 DOMAIN-CONTAINING PROTEIN"/>
    <property type="match status" value="1"/>
</dbReference>
<organism evidence="4 5">
    <name type="scientific">Dokdonella immobilis</name>
    <dbReference type="NCBI Taxonomy" id="578942"/>
    <lineage>
        <taxon>Bacteria</taxon>
        <taxon>Pseudomonadati</taxon>
        <taxon>Pseudomonadota</taxon>
        <taxon>Gammaproteobacteria</taxon>
        <taxon>Lysobacterales</taxon>
        <taxon>Rhodanobacteraceae</taxon>
        <taxon>Dokdonella</taxon>
    </lineage>
</organism>
<evidence type="ECO:0000259" key="3">
    <source>
        <dbReference type="Pfam" id="PF13649"/>
    </source>
</evidence>
<dbReference type="SUPFAM" id="SSF53335">
    <property type="entry name" value="S-adenosyl-L-methionine-dependent methyltransferases"/>
    <property type="match status" value="1"/>
</dbReference>
<dbReference type="STRING" id="578942.SAMN05216289_106135"/>
<dbReference type="GO" id="GO:0032259">
    <property type="term" value="P:methylation"/>
    <property type="evidence" value="ECO:0007669"/>
    <property type="project" value="UniProtKB-KW"/>
</dbReference>
<dbReference type="InterPro" id="IPR051052">
    <property type="entry name" value="Diverse_substrate_MTase"/>
</dbReference>
<dbReference type="GO" id="GO:0008168">
    <property type="term" value="F:methyltransferase activity"/>
    <property type="evidence" value="ECO:0007669"/>
    <property type="project" value="UniProtKB-KW"/>
</dbReference>
<keyword evidence="1 4" id="KW-0489">Methyltransferase</keyword>
<dbReference type="CDD" id="cd02440">
    <property type="entry name" value="AdoMet_MTases"/>
    <property type="match status" value="1"/>
</dbReference>
<feature type="domain" description="Methyltransferase" evidence="3">
    <location>
        <begin position="73"/>
        <end position="166"/>
    </location>
</feature>
<gene>
    <name evidence="4" type="ORF">SAMN05216289_106135</name>
</gene>
<proteinExistence type="predicted"/>
<evidence type="ECO:0000256" key="2">
    <source>
        <dbReference type="ARBA" id="ARBA00022679"/>
    </source>
</evidence>
<dbReference type="InterPro" id="IPR041698">
    <property type="entry name" value="Methyltransf_25"/>
</dbReference>
<dbReference type="PANTHER" id="PTHR44942:SF4">
    <property type="entry name" value="METHYLTRANSFERASE TYPE 11 DOMAIN-CONTAINING PROTEIN"/>
    <property type="match status" value="1"/>
</dbReference>
<dbReference type="InterPro" id="IPR029063">
    <property type="entry name" value="SAM-dependent_MTases_sf"/>
</dbReference>
<dbReference type="Pfam" id="PF13649">
    <property type="entry name" value="Methyltransf_25"/>
    <property type="match status" value="1"/>
</dbReference>
<evidence type="ECO:0000313" key="4">
    <source>
        <dbReference type="EMBL" id="SFN17985.1"/>
    </source>
</evidence>
<evidence type="ECO:0000256" key="1">
    <source>
        <dbReference type="ARBA" id="ARBA00022603"/>
    </source>
</evidence>
<sequence>MSGETEHAQLERLRRVWAVLGQDDPLWAVLSRADKRGGRWDVEEFLVTGRTEIDGQLALLAGWNLPQQRRSALDFGCGAGRLTRALAAHFGEAIGIDVSPSMIAKARSLNADLGNLRFIENRSARLDAVADASIDLVYSCITLQHIPADLAFGYVAEFLRVLTPGGVAAFQFVAGTDRSWRGRLFALMPNRWLNPLRRLAWRRQAVFEMHVLEESRLRDLLARDPGVRLLAAIDDGAAGAGWSSRRWYLTREDAANIRAD</sequence>
<dbReference type="AlphaFoldDB" id="A0A1I4WWY6"/>
<reference evidence="4 5" key="1">
    <citation type="submission" date="2016-10" db="EMBL/GenBank/DDBJ databases">
        <authorList>
            <person name="de Groot N.N."/>
        </authorList>
    </citation>
    <scope>NUCLEOTIDE SEQUENCE [LARGE SCALE GENOMIC DNA]</scope>
    <source>
        <strain evidence="4 5">CGMCC 1.7659</strain>
    </source>
</reference>
<protein>
    <submittedName>
        <fullName evidence="4">Methyltransferase domain-containing protein</fullName>
    </submittedName>
</protein>
<accession>A0A1I4WWY6</accession>
<dbReference type="RefSeq" id="WP_092406273.1">
    <property type="nucleotide sequence ID" value="NZ_FOVF01000006.1"/>
</dbReference>
<name>A0A1I4WWY6_9GAMM</name>
<dbReference type="OrthoDB" id="9811589at2"/>
<keyword evidence="5" id="KW-1185">Reference proteome</keyword>
<dbReference type="EMBL" id="FOVF01000006">
    <property type="protein sequence ID" value="SFN17985.1"/>
    <property type="molecule type" value="Genomic_DNA"/>
</dbReference>
<evidence type="ECO:0000313" key="5">
    <source>
        <dbReference type="Proteomes" id="UP000198575"/>
    </source>
</evidence>
<keyword evidence="2 4" id="KW-0808">Transferase</keyword>
<dbReference type="Gene3D" id="3.40.50.150">
    <property type="entry name" value="Vaccinia Virus protein VP39"/>
    <property type="match status" value="1"/>
</dbReference>
<dbReference type="Proteomes" id="UP000198575">
    <property type="component" value="Unassembled WGS sequence"/>
</dbReference>